<comment type="caution">
    <text evidence="7">The sequence shown here is derived from an EMBL/GenBank/DDBJ whole genome shotgun (WGS) entry which is preliminary data.</text>
</comment>
<dbReference type="GO" id="GO:0000981">
    <property type="term" value="F:DNA-binding transcription factor activity, RNA polymerase II-specific"/>
    <property type="evidence" value="ECO:0007669"/>
    <property type="project" value="InterPro"/>
</dbReference>
<evidence type="ECO:0000256" key="1">
    <source>
        <dbReference type="ARBA" id="ARBA00004123"/>
    </source>
</evidence>
<evidence type="ECO:0000256" key="4">
    <source>
        <dbReference type="ARBA" id="ARBA00023163"/>
    </source>
</evidence>
<dbReference type="GO" id="GO:0008270">
    <property type="term" value="F:zinc ion binding"/>
    <property type="evidence" value="ECO:0007669"/>
    <property type="project" value="InterPro"/>
</dbReference>
<evidence type="ECO:0000256" key="5">
    <source>
        <dbReference type="ARBA" id="ARBA00023242"/>
    </source>
</evidence>
<evidence type="ECO:0000256" key="3">
    <source>
        <dbReference type="ARBA" id="ARBA00023015"/>
    </source>
</evidence>
<keyword evidence="5" id="KW-0539">Nucleus</keyword>
<dbReference type="GO" id="GO:0006351">
    <property type="term" value="P:DNA-templated transcription"/>
    <property type="evidence" value="ECO:0007669"/>
    <property type="project" value="InterPro"/>
</dbReference>
<gene>
    <name evidence="7" type="ORF">EDB81DRAFT_900493</name>
</gene>
<feature type="non-terminal residue" evidence="7">
    <location>
        <position position="1"/>
    </location>
</feature>
<dbReference type="PROSITE" id="PS50048">
    <property type="entry name" value="ZN2_CY6_FUNGAL_2"/>
    <property type="match status" value="1"/>
</dbReference>
<keyword evidence="2" id="KW-0479">Metal-binding</keyword>
<proteinExistence type="predicted"/>
<dbReference type="PANTHER" id="PTHR47338:SF10">
    <property type="entry name" value="TRANSCRIPTION FACTOR DOMAIN-CONTAINING PROTEIN-RELATED"/>
    <property type="match status" value="1"/>
</dbReference>
<dbReference type="Gene3D" id="4.10.240.10">
    <property type="entry name" value="Zn(2)-C6 fungal-type DNA-binding domain"/>
    <property type="match status" value="1"/>
</dbReference>
<dbReference type="EMBL" id="JAGMUV010000011">
    <property type="protein sequence ID" value="KAH7140961.1"/>
    <property type="molecule type" value="Genomic_DNA"/>
</dbReference>
<organism evidence="7 8">
    <name type="scientific">Dactylonectria macrodidyma</name>
    <dbReference type="NCBI Taxonomy" id="307937"/>
    <lineage>
        <taxon>Eukaryota</taxon>
        <taxon>Fungi</taxon>
        <taxon>Dikarya</taxon>
        <taxon>Ascomycota</taxon>
        <taxon>Pezizomycotina</taxon>
        <taxon>Sordariomycetes</taxon>
        <taxon>Hypocreomycetidae</taxon>
        <taxon>Hypocreales</taxon>
        <taxon>Nectriaceae</taxon>
        <taxon>Dactylonectria</taxon>
    </lineage>
</organism>
<dbReference type="GO" id="GO:0003677">
    <property type="term" value="F:DNA binding"/>
    <property type="evidence" value="ECO:0007669"/>
    <property type="project" value="InterPro"/>
</dbReference>
<dbReference type="CDD" id="cd12148">
    <property type="entry name" value="fungal_TF_MHR"/>
    <property type="match status" value="1"/>
</dbReference>
<feature type="domain" description="Zn(2)-C6 fungal-type" evidence="6">
    <location>
        <begin position="1"/>
        <end position="30"/>
    </location>
</feature>
<dbReference type="InterPro" id="IPR050815">
    <property type="entry name" value="TF_fung"/>
</dbReference>
<dbReference type="InterPro" id="IPR007219">
    <property type="entry name" value="XnlR_reg_dom"/>
</dbReference>
<reference evidence="7" key="1">
    <citation type="journal article" date="2021" name="Nat. Commun.">
        <title>Genetic determinants of endophytism in the Arabidopsis root mycobiome.</title>
        <authorList>
            <person name="Mesny F."/>
            <person name="Miyauchi S."/>
            <person name="Thiergart T."/>
            <person name="Pickel B."/>
            <person name="Atanasova L."/>
            <person name="Karlsson M."/>
            <person name="Huettel B."/>
            <person name="Barry K.W."/>
            <person name="Haridas S."/>
            <person name="Chen C."/>
            <person name="Bauer D."/>
            <person name="Andreopoulos W."/>
            <person name="Pangilinan J."/>
            <person name="LaButti K."/>
            <person name="Riley R."/>
            <person name="Lipzen A."/>
            <person name="Clum A."/>
            <person name="Drula E."/>
            <person name="Henrissat B."/>
            <person name="Kohler A."/>
            <person name="Grigoriev I.V."/>
            <person name="Martin F.M."/>
            <person name="Hacquard S."/>
        </authorList>
    </citation>
    <scope>NUCLEOTIDE SEQUENCE</scope>
    <source>
        <strain evidence="7">MPI-CAGE-AT-0147</strain>
    </source>
</reference>
<keyword evidence="4" id="KW-0804">Transcription</keyword>
<dbReference type="Proteomes" id="UP000738349">
    <property type="component" value="Unassembled WGS sequence"/>
</dbReference>
<accession>A0A9P9EPX1</accession>
<dbReference type="SMART" id="SM00066">
    <property type="entry name" value="GAL4"/>
    <property type="match status" value="1"/>
</dbReference>
<sequence length="489" mass="55702">CHKCRSRRLKCDREVPSCGRCIKSGHECSYPTSRQAFRGKRKHVRDLETQLSSSSSSCLPRDNPMEVVPTREPRLIRYSLPTDAIRTGLFERLPPRQLIEDLATIYFDRVHHAAPILHRQRFFVSLHMPTQLQVPTCLQYIVMALGAASSEIHRHLCIPFYQRARAYAASDETQESRDASFTLAHAQFWLLAADFEAEHKFFSKAATSLCRGIRVAQILHLYKVDEVSDPEVSQDWLELEEKRRTWWALFCADRFIRTLLPASEEAYQNGSTEKSTFLSDDLQNENTYSSFAGRVLTAHIFHRTVMHTSQNCPEVIYDFLTDPYWDEHRKIDNDLASTLVLLPESLRLSAGFRCQNAVLVNIMMQTAIICLHRAALWRMQSQPVPDYLMRLSQARLLPAAEEVLNVLKIVSDLHKALQNPLINFAAYVAASVFLEDAHSDSGHSRSNLEFLLRVMVAIGKNNPVTGSLATQLADEMKQCGIESAVLEKV</sequence>
<evidence type="ECO:0000313" key="7">
    <source>
        <dbReference type="EMBL" id="KAH7140961.1"/>
    </source>
</evidence>
<dbReference type="PANTHER" id="PTHR47338">
    <property type="entry name" value="ZN(II)2CYS6 TRANSCRIPTION FACTOR (EUROFUNG)-RELATED"/>
    <property type="match status" value="1"/>
</dbReference>
<dbReference type="SUPFAM" id="SSF57701">
    <property type="entry name" value="Zn2/Cys6 DNA-binding domain"/>
    <property type="match status" value="1"/>
</dbReference>
<dbReference type="GO" id="GO:0005634">
    <property type="term" value="C:nucleus"/>
    <property type="evidence" value="ECO:0007669"/>
    <property type="project" value="UniProtKB-SubCell"/>
</dbReference>
<dbReference type="AlphaFoldDB" id="A0A9P9EPX1"/>
<dbReference type="OrthoDB" id="3037908at2759"/>
<dbReference type="CDD" id="cd00067">
    <property type="entry name" value="GAL4"/>
    <property type="match status" value="1"/>
</dbReference>
<evidence type="ECO:0000313" key="8">
    <source>
        <dbReference type="Proteomes" id="UP000738349"/>
    </source>
</evidence>
<protein>
    <submittedName>
        <fullName evidence="7">Binuclear zinc transcription factor</fullName>
    </submittedName>
</protein>
<evidence type="ECO:0000259" key="6">
    <source>
        <dbReference type="PROSITE" id="PS50048"/>
    </source>
</evidence>
<name>A0A9P9EPX1_9HYPO</name>
<dbReference type="Pfam" id="PF04082">
    <property type="entry name" value="Fungal_trans"/>
    <property type="match status" value="1"/>
</dbReference>
<dbReference type="InterPro" id="IPR036864">
    <property type="entry name" value="Zn2-C6_fun-type_DNA-bd_sf"/>
</dbReference>
<keyword evidence="3" id="KW-0805">Transcription regulation</keyword>
<evidence type="ECO:0000256" key="2">
    <source>
        <dbReference type="ARBA" id="ARBA00022723"/>
    </source>
</evidence>
<keyword evidence="8" id="KW-1185">Reference proteome</keyword>
<comment type="subcellular location">
    <subcellularLocation>
        <location evidence="1">Nucleus</location>
    </subcellularLocation>
</comment>
<dbReference type="InterPro" id="IPR001138">
    <property type="entry name" value="Zn2Cys6_DnaBD"/>
</dbReference>
<feature type="non-terminal residue" evidence="7">
    <location>
        <position position="489"/>
    </location>
</feature>
<dbReference type="Pfam" id="PF00172">
    <property type="entry name" value="Zn_clus"/>
    <property type="match status" value="1"/>
</dbReference>